<evidence type="ECO:0000259" key="10">
    <source>
        <dbReference type="PROSITE" id="PS50109"/>
    </source>
</evidence>
<dbReference type="InterPro" id="IPR050428">
    <property type="entry name" value="TCS_sensor_his_kinase"/>
</dbReference>
<sequence>MRDHGVGFTPSDIPSVFRRFYRSDSARALPGSGLGLAIVAQVAAECGGAVSAQNAEDGGAIVTLALRDQPQSDVITRSGVEAE</sequence>
<comment type="subcellular location">
    <subcellularLocation>
        <location evidence="2">Membrane</location>
    </subcellularLocation>
</comment>
<dbReference type="PRINTS" id="PR00344">
    <property type="entry name" value="BCTRLSENSOR"/>
</dbReference>
<proteinExistence type="predicted"/>
<evidence type="ECO:0000256" key="4">
    <source>
        <dbReference type="ARBA" id="ARBA00022553"/>
    </source>
</evidence>
<dbReference type="InterPro" id="IPR005467">
    <property type="entry name" value="His_kinase_dom"/>
</dbReference>
<evidence type="ECO:0000256" key="9">
    <source>
        <dbReference type="ARBA" id="ARBA00023136"/>
    </source>
</evidence>
<dbReference type="GO" id="GO:0005886">
    <property type="term" value="C:plasma membrane"/>
    <property type="evidence" value="ECO:0007669"/>
    <property type="project" value="TreeGrafter"/>
</dbReference>
<dbReference type="CDD" id="cd00075">
    <property type="entry name" value="HATPase"/>
    <property type="match status" value="1"/>
</dbReference>
<keyword evidence="5" id="KW-0808">Transferase</keyword>
<evidence type="ECO:0000256" key="5">
    <source>
        <dbReference type="ARBA" id="ARBA00022679"/>
    </source>
</evidence>
<dbReference type="EC" id="2.7.13.3" evidence="3"/>
<evidence type="ECO:0000256" key="3">
    <source>
        <dbReference type="ARBA" id="ARBA00012438"/>
    </source>
</evidence>
<protein>
    <recommendedName>
        <fullName evidence="3">histidine kinase</fullName>
        <ecNumber evidence="3">2.7.13.3</ecNumber>
    </recommendedName>
</protein>
<evidence type="ECO:0000256" key="7">
    <source>
        <dbReference type="ARBA" id="ARBA00022777"/>
    </source>
</evidence>
<gene>
    <name evidence="11" type="ORF">UFOPK3789_00999</name>
</gene>
<keyword evidence="8" id="KW-1133">Transmembrane helix</keyword>
<dbReference type="EMBL" id="CAFBNL010000057">
    <property type="protein sequence ID" value="CAB4956192.1"/>
    <property type="molecule type" value="Genomic_DNA"/>
</dbReference>
<dbReference type="PROSITE" id="PS50109">
    <property type="entry name" value="HIS_KIN"/>
    <property type="match status" value="1"/>
</dbReference>
<keyword evidence="9" id="KW-0472">Membrane</keyword>
<dbReference type="GO" id="GO:0004673">
    <property type="term" value="F:protein histidine kinase activity"/>
    <property type="evidence" value="ECO:0007669"/>
    <property type="project" value="UniProtKB-EC"/>
</dbReference>
<organism evidence="11">
    <name type="scientific">freshwater metagenome</name>
    <dbReference type="NCBI Taxonomy" id="449393"/>
    <lineage>
        <taxon>unclassified sequences</taxon>
        <taxon>metagenomes</taxon>
        <taxon>ecological metagenomes</taxon>
    </lineage>
</organism>
<feature type="domain" description="Histidine kinase" evidence="10">
    <location>
        <begin position="1"/>
        <end position="70"/>
    </location>
</feature>
<evidence type="ECO:0000256" key="6">
    <source>
        <dbReference type="ARBA" id="ARBA00022692"/>
    </source>
</evidence>
<dbReference type="InterPro" id="IPR004358">
    <property type="entry name" value="Sig_transdc_His_kin-like_C"/>
</dbReference>
<dbReference type="GO" id="GO:0000160">
    <property type="term" value="P:phosphorelay signal transduction system"/>
    <property type="evidence" value="ECO:0007669"/>
    <property type="project" value="TreeGrafter"/>
</dbReference>
<evidence type="ECO:0000313" key="11">
    <source>
        <dbReference type="EMBL" id="CAB4956192.1"/>
    </source>
</evidence>
<dbReference type="PANTHER" id="PTHR45436">
    <property type="entry name" value="SENSOR HISTIDINE KINASE YKOH"/>
    <property type="match status" value="1"/>
</dbReference>
<dbReference type="PANTHER" id="PTHR45436:SF5">
    <property type="entry name" value="SENSOR HISTIDINE KINASE TRCS"/>
    <property type="match status" value="1"/>
</dbReference>
<evidence type="ECO:0000256" key="2">
    <source>
        <dbReference type="ARBA" id="ARBA00004370"/>
    </source>
</evidence>
<dbReference type="InterPro" id="IPR036890">
    <property type="entry name" value="HATPase_C_sf"/>
</dbReference>
<keyword evidence="4" id="KW-0597">Phosphoprotein</keyword>
<reference evidence="11" key="1">
    <citation type="submission" date="2020-05" db="EMBL/GenBank/DDBJ databases">
        <authorList>
            <person name="Chiriac C."/>
            <person name="Salcher M."/>
            <person name="Ghai R."/>
            <person name="Kavagutti S V."/>
        </authorList>
    </citation>
    <scope>NUCLEOTIDE SEQUENCE</scope>
</reference>
<keyword evidence="7" id="KW-0418">Kinase</keyword>
<accession>A0A6J7KPD4</accession>
<evidence type="ECO:0000256" key="1">
    <source>
        <dbReference type="ARBA" id="ARBA00000085"/>
    </source>
</evidence>
<name>A0A6J7KPD4_9ZZZZ</name>
<dbReference type="InterPro" id="IPR003594">
    <property type="entry name" value="HATPase_dom"/>
</dbReference>
<dbReference type="Gene3D" id="3.30.565.10">
    <property type="entry name" value="Histidine kinase-like ATPase, C-terminal domain"/>
    <property type="match status" value="1"/>
</dbReference>
<dbReference type="SUPFAM" id="SSF55874">
    <property type="entry name" value="ATPase domain of HSP90 chaperone/DNA topoisomerase II/histidine kinase"/>
    <property type="match status" value="1"/>
</dbReference>
<dbReference type="AlphaFoldDB" id="A0A6J7KPD4"/>
<evidence type="ECO:0000256" key="8">
    <source>
        <dbReference type="ARBA" id="ARBA00022989"/>
    </source>
</evidence>
<comment type="catalytic activity">
    <reaction evidence="1">
        <text>ATP + protein L-histidine = ADP + protein N-phospho-L-histidine.</text>
        <dbReference type="EC" id="2.7.13.3"/>
    </reaction>
</comment>
<dbReference type="Pfam" id="PF02518">
    <property type="entry name" value="HATPase_c"/>
    <property type="match status" value="1"/>
</dbReference>
<keyword evidence="6" id="KW-0812">Transmembrane</keyword>